<dbReference type="InterPro" id="IPR029063">
    <property type="entry name" value="SAM-dependent_MTases_sf"/>
</dbReference>
<dbReference type="InterPro" id="IPR006764">
    <property type="entry name" value="SAM_dep_MeTrfase_SAV2177_type"/>
</dbReference>
<proteinExistence type="predicted"/>
<dbReference type="GO" id="GO:0008168">
    <property type="term" value="F:methyltransferase activity"/>
    <property type="evidence" value="ECO:0007669"/>
    <property type="project" value="UniProtKB-KW"/>
</dbReference>
<dbReference type="RefSeq" id="WP_268758580.1">
    <property type="nucleotide sequence ID" value="NZ_CP113836.1"/>
</dbReference>
<sequence>MSQGEELAPPAPARVDVDRPSAARMYDWYLGGTHNYAVDREFGKQVEGLFPLIKPLARSNRAWMNRVVRAAVDAGIRQFIDLGSGVPSVGNVHSVLRNALPEDERGTVVYVDYEDVAAAHARITLEQDGATGWAGLVQRDLRDVPGILTDPEVERLIDPGQPVCLLLVAVLHFIGPADRPADLLGHYREWLAPGSWLALSHIAHDDAPPEAGDMVARFVSAYKSTSNPGWLRSHDEIVPFFGDWPLLEPGLVHLPDWRPDGATTIEKEDQARPFGWCGVAEKPSPRP</sequence>
<dbReference type="EMBL" id="CP113836">
    <property type="protein sequence ID" value="WAL68488.1"/>
    <property type="molecule type" value="Genomic_DNA"/>
</dbReference>
<dbReference type="Pfam" id="PF04672">
    <property type="entry name" value="Methyltransf_19"/>
    <property type="match status" value="1"/>
</dbReference>
<dbReference type="SUPFAM" id="SSF53335">
    <property type="entry name" value="S-adenosyl-L-methionine-dependent methyltransferases"/>
    <property type="match status" value="1"/>
</dbReference>
<reference evidence="1" key="1">
    <citation type="submission" date="2022-11" db="EMBL/GenBank/DDBJ databases">
        <authorList>
            <person name="Mo P."/>
        </authorList>
    </citation>
    <scope>NUCLEOTIDE SEQUENCE</scope>
    <source>
        <strain evidence="1">HUAS 11-8</strain>
    </source>
</reference>
<dbReference type="Gene3D" id="3.40.50.150">
    <property type="entry name" value="Vaccinia Virus protein VP39"/>
    <property type="match status" value="1"/>
</dbReference>
<evidence type="ECO:0000313" key="2">
    <source>
        <dbReference type="Proteomes" id="UP001163203"/>
    </source>
</evidence>
<dbReference type="Proteomes" id="UP001163203">
    <property type="component" value="Chromosome"/>
</dbReference>
<keyword evidence="1" id="KW-0489">Methyltransferase</keyword>
<dbReference type="EC" id="2.1.1.-" evidence="1"/>
<evidence type="ECO:0000313" key="1">
    <source>
        <dbReference type="EMBL" id="WAL68488.1"/>
    </source>
</evidence>
<keyword evidence="1" id="KW-0808">Transferase</keyword>
<organism evidence="1 2">
    <name type="scientific">Amycolatopsis cynarae</name>
    <dbReference type="NCBI Taxonomy" id="2995223"/>
    <lineage>
        <taxon>Bacteria</taxon>
        <taxon>Bacillati</taxon>
        <taxon>Actinomycetota</taxon>
        <taxon>Actinomycetes</taxon>
        <taxon>Pseudonocardiales</taxon>
        <taxon>Pseudonocardiaceae</taxon>
        <taxon>Amycolatopsis</taxon>
    </lineage>
</organism>
<gene>
    <name evidence="1" type="ORF">ORV05_12175</name>
</gene>
<name>A0ABY7BBH6_9PSEU</name>
<accession>A0ABY7BBH6</accession>
<keyword evidence="2" id="KW-1185">Reference proteome</keyword>
<dbReference type="PIRSF" id="PIRSF017393">
    <property type="entry name" value="MTase_SAV2177"/>
    <property type="match status" value="1"/>
</dbReference>
<protein>
    <submittedName>
        <fullName evidence="1">SAM-dependent methyltransferase</fullName>
        <ecNumber evidence="1">2.1.1.-</ecNumber>
    </submittedName>
</protein>
<dbReference type="GO" id="GO:0032259">
    <property type="term" value="P:methylation"/>
    <property type="evidence" value="ECO:0007669"/>
    <property type="project" value="UniProtKB-KW"/>
</dbReference>